<dbReference type="Proteomes" id="UP000419743">
    <property type="component" value="Unassembled WGS sequence"/>
</dbReference>
<protein>
    <submittedName>
        <fullName evidence="2">Uncharacterized protein</fullName>
    </submittedName>
</protein>
<keyword evidence="1" id="KW-1133">Transmembrane helix</keyword>
<accession>A0A7M4DIE8</accession>
<organism evidence="2 3">
    <name type="scientific">Occultella aeris</name>
    <dbReference type="NCBI Taxonomy" id="2761496"/>
    <lineage>
        <taxon>Bacteria</taxon>
        <taxon>Bacillati</taxon>
        <taxon>Actinomycetota</taxon>
        <taxon>Actinomycetes</taxon>
        <taxon>Micrococcales</taxon>
        <taxon>Ruaniaceae</taxon>
        <taxon>Occultella</taxon>
    </lineage>
</organism>
<keyword evidence="1" id="KW-0472">Membrane</keyword>
<reference evidence="2 3" key="1">
    <citation type="submission" date="2019-11" db="EMBL/GenBank/DDBJ databases">
        <authorList>
            <person name="Criscuolo A."/>
        </authorList>
    </citation>
    <scope>NUCLEOTIDE SEQUENCE [LARGE SCALE GENOMIC DNA]</scope>
    <source>
        <strain evidence="2">CIP111667</strain>
    </source>
</reference>
<keyword evidence="1" id="KW-0812">Transmembrane</keyword>
<dbReference type="EMBL" id="CACRYJ010000025">
    <property type="protein sequence ID" value="VZO36721.1"/>
    <property type="molecule type" value="Genomic_DNA"/>
</dbReference>
<evidence type="ECO:0000256" key="1">
    <source>
        <dbReference type="SAM" id="Phobius"/>
    </source>
</evidence>
<comment type="caution">
    <text evidence="2">The sequence shown here is derived from an EMBL/GenBank/DDBJ whole genome shotgun (WGS) entry which is preliminary data.</text>
</comment>
<feature type="transmembrane region" description="Helical" evidence="1">
    <location>
        <begin position="31"/>
        <end position="49"/>
    </location>
</feature>
<proteinExistence type="predicted"/>
<name>A0A7M4DIE8_9MICO</name>
<keyword evidence="3" id="KW-1185">Reference proteome</keyword>
<evidence type="ECO:0000313" key="2">
    <source>
        <dbReference type="EMBL" id="VZO36721.1"/>
    </source>
</evidence>
<evidence type="ECO:0000313" key="3">
    <source>
        <dbReference type="Proteomes" id="UP000419743"/>
    </source>
</evidence>
<dbReference type="AlphaFoldDB" id="A0A7M4DIE8"/>
<sequence length="61" mass="6277">MVVAKLSFLSVIVVGATVISPDSELSDAALIAGRTWDVAALLVAAWLAVAKPGKGRRTSAR</sequence>
<gene>
    <name evidence="2" type="ORF">HALOF300_01899</name>
</gene>
<dbReference type="RefSeq" id="WP_156740701.1">
    <property type="nucleotide sequence ID" value="NZ_CACRYJ010000025.1"/>
</dbReference>